<gene>
    <name evidence="1" type="ORF">APZ42_008159</name>
</gene>
<organism evidence="1 2">
    <name type="scientific">Daphnia magna</name>
    <dbReference type="NCBI Taxonomy" id="35525"/>
    <lineage>
        <taxon>Eukaryota</taxon>
        <taxon>Metazoa</taxon>
        <taxon>Ecdysozoa</taxon>
        <taxon>Arthropoda</taxon>
        <taxon>Crustacea</taxon>
        <taxon>Branchiopoda</taxon>
        <taxon>Diplostraca</taxon>
        <taxon>Cladocera</taxon>
        <taxon>Anomopoda</taxon>
        <taxon>Daphniidae</taxon>
        <taxon>Daphnia</taxon>
    </lineage>
</organism>
<comment type="caution">
    <text evidence="1">The sequence shown here is derived from an EMBL/GenBank/DDBJ whole genome shotgun (WGS) entry which is preliminary data.</text>
</comment>
<dbReference type="GO" id="GO:0004190">
    <property type="term" value="F:aspartic-type endopeptidase activity"/>
    <property type="evidence" value="ECO:0007669"/>
    <property type="project" value="InterPro"/>
</dbReference>
<proteinExistence type="predicted"/>
<feature type="non-terminal residue" evidence="1">
    <location>
        <position position="1"/>
    </location>
</feature>
<dbReference type="InterPro" id="IPR001969">
    <property type="entry name" value="Aspartic_peptidase_AS"/>
</dbReference>
<dbReference type="Proteomes" id="UP000076858">
    <property type="component" value="Unassembled WGS sequence"/>
</dbReference>
<dbReference type="InterPro" id="IPR021109">
    <property type="entry name" value="Peptidase_aspartic_dom_sf"/>
</dbReference>
<keyword evidence="2" id="KW-1185">Reference proteome</keyword>
<evidence type="ECO:0000313" key="1">
    <source>
        <dbReference type="EMBL" id="KZR97138.1"/>
    </source>
</evidence>
<dbReference type="PROSITE" id="PS00141">
    <property type="entry name" value="ASP_PROTEASE"/>
    <property type="match status" value="1"/>
</dbReference>
<reference evidence="1 2" key="1">
    <citation type="submission" date="2016-03" db="EMBL/GenBank/DDBJ databases">
        <title>EvidentialGene: Evidence-directed Construction of Genes on Genomes.</title>
        <authorList>
            <person name="Gilbert D.G."/>
            <person name="Choi J.-H."/>
            <person name="Mockaitis K."/>
            <person name="Colbourne J."/>
            <person name="Pfrender M."/>
        </authorList>
    </citation>
    <scope>NUCLEOTIDE SEQUENCE [LARGE SCALE GENOMIC DNA]</scope>
    <source>
        <strain evidence="1 2">Xinb3</strain>
        <tissue evidence="1">Complete organism</tissue>
    </source>
</reference>
<evidence type="ECO:0000313" key="2">
    <source>
        <dbReference type="Proteomes" id="UP000076858"/>
    </source>
</evidence>
<evidence type="ECO:0008006" key="3">
    <source>
        <dbReference type="Google" id="ProtNLM"/>
    </source>
</evidence>
<dbReference type="Gene3D" id="2.40.70.10">
    <property type="entry name" value="Acid Proteases"/>
    <property type="match status" value="1"/>
</dbReference>
<dbReference type="GO" id="GO:0006508">
    <property type="term" value="P:proteolysis"/>
    <property type="evidence" value="ECO:0007669"/>
    <property type="project" value="InterPro"/>
</dbReference>
<sequence>LSVKIHDIPFKALFDTGAARSLLHIDIFNRIALEEQVNCSESDVELYDVHNKKLFTLGLVSLPVVYG</sequence>
<dbReference type="AlphaFoldDB" id="A0A164EU94"/>
<dbReference type="EMBL" id="LRGB01022506">
    <property type="protein sequence ID" value="KZR97138.1"/>
    <property type="molecule type" value="Genomic_DNA"/>
</dbReference>
<accession>A0A164EU94</accession>
<feature type="non-terminal residue" evidence="1">
    <location>
        <position position="67"/>
    </location>
</feature>
<dbReference type="SUPFAM" id="SSF50630">
    <property type="entry name" value="Acid proteases"/>
    <property type="match status" value="1"/>
</dbReference>
<protein>
    <recommendedName>
        <fullName evidence="3">Peptidase A2 domain-containing protein</fullName>
    </recommendedName>
</protein>
<name>A0A164EU94_9CRUS</name>